<dbReference type="Proteomes" id="UP000011668">
    <property type="component" value="Unassembled WGS sequence"/>
</dbReference>
<evidence type="ECO:0000313" key="6">
    <source>
        <dbReference type="EMBL" id="ELU42195.1"/>
    </source>
</evidence>
<dbReference type="GO" id="GO:0005737">
    <property type="term" value="C:cytoplasm"/>
    <property type="evidence" value="ECO:0007669"/>
    <property type="project" value="TreeGrafter"/>
</dbReference>
<dbReference type="InterPro" id="IPR000330">
    <property type="entry name" value="SNF2_N"/>
</dbReference>
<evidence type="ECO:0000256" key="2">
    <source>
        <dbReference type="ARBA" id="ARBA00022801"/>
    </source>
</evidence>
<dbReference type="Pfam" id="PF00176">
    <property type="entry name" value="SNF2-rel_dom"/>
    <property type="match status" value="1"/>
</dbReference>
<accession>L8WW34</accession>
<evidence type="ECO:0000313" key="7">
    <source>
        <dbReference type="Proteomes" id="UP000011668"/>
    </source>
</evidence>
<keyword evidence="2" id="KW-0378">Hydrolase</keyword>
<dbReference type="GO" id="GO:0005524">
    <property type="term" value="F:ATP binding"/>
    <property type="evidence" value="ECO:0007669"/>
    <property type="project" value="UniProtKB-KW"/>
</dbReference>
<dbReference type="STRING" id="983506.L8WW34"/>
<dbReference type="InterPro" id="IPR049730">
    <property type="entry name" value="SNF2/RAD54-like_C"/>
</dbReference>
<keyword evidence="7" id="KW-1185">Reference proteome</keyword>
<dbReference type="InterPro" id="IPR027417">
    <property type="entry name" value="P-loop_NTPase"/>
</dbReference>
<evidence type="ECO:0000256" key="3">
    <source>
        <dbReference type="ARBA" id="ARBA00022840"/>
    </source>
</evidence>
<protein>
    <submittedName>
        <fullName evidence="6">SNF2 family DNA-dependent ATPase</fullName>
    </submittedName>
</protein>
<dbReference type="PANTHER" id="PTHR45626:SF16">
    <property type="entry name" value="ATP-DEPENDENT HELICASE ULS1"/>
    <property type="match status" value="1"/>
</dbReference>
<feature type="region of interest" description="Disordered" evidence="4">
    <location>
        <begin position="158"/>
        <end position="197"/>
    </location>
</feature>
<dbReference type="InterPro" id="IPR001650">
    <property type="entry name" value="Helicase_C-like"/>
</dbReference>
<feature type="compositionally biased region" description="Polar residues" evidence="4">
    <location>
        <begin position="169"/>
        <end position="181"/>
    </location>
</feature>
<dbReference type="Pfam" id="PF00271">
    <property type="entry name" value="Helicase_C"/>
    <property type="match status" value="1"/>
</dbReference>
<dbReference type="Gene3D" id="3.40.50.300">
    <property type="entry name" value="P-loop containing nucleotide triphosphate hydrolases"/>
    <property type="match status" value="1"/>
</dbReference>
<dbReference type="HOGENOM" id="CLU_373053_0_0_1"/>
<dbReference type="CDD" id="cd18793">
    <property type="entry name" value="SF2_C_SNF"/>
    <property type="match status" value="1"/>
</dbReference>
<dbReference type="Gene3D" id="3.40.50.10810">
    <property type="entry name" value="Tandem AAA-ATPase domain"/>
    <property type="match status" value="1"/>
</dbReference>
<dbReference type="OMA" id="ACICIDH"/>
<dbReference type="SUPFAM" id="SSF52540">
    <property type="entry name" value="P-loop containing nucleoside triphosphate hydrolases"/>
    <property type="match status" value="2"/>
</dbReference>
<dbReference type="EMBL" id="AFRT01000903">
    <property type="protein sequence ID" value="ELU42195.1"/>
    <property type="molecule type" value="Genomic_DNA"/>
</dbReference>
<feature type="domain" description="Helicase C-terminal" evidence="5">
    <location>
        <begin position="366"/>
        <end position="536"/>
    </location>
</feature>
<sequence>MTMLDSEYRWALTGTPVTNTLADLYGLVRFLHYAPFNDWSEFNEKIAKVQKRDPKLAGRRAQALLKKCLLRRTKNSKLEGKPLITLPPKTIDMEMLEFSPDERQVYQAVEARQQQTLNKFIRAGTVMKKFATLQGFVLTIARQYASGEFIADGAQVMTSDEDNDDNEPRLSTSSLANSKTNAKALMGDERTPETKDSKRFHNTVKDMITAEITGGDLPDDETLECQVCYEPFVGNACVTVSAIGPVSPRMGLIAIKGLWTRILQGLINTSGCLDDLFKLPLQGEAAANEEFGRGRQYANQEVRPCPKCRGELTTSQIFSASIFEPTEKEKDDMKRRIETELGRVNGHKLTHADADEDDDFVPAGKGKSKSKYRIKSEDDDDEVDFGAMGEGEDLVPGAKMIHMLNLLTTFLQGTKRPQKIKSSLILNSLRYDGQMKREEREHALSRFKKQGGPKIILISLKCGGVGLNLTEANRVICMDLAWNAATENQAIDRAHRMGEELHLGQFTLPLTIIYQVKSNQLRSSASPLKVPLKNGGILKLQAEKQNLSDAALGEGNGTKMSRMNVAQLKMVIHGISSINQSTVLLVNSLPDEILGRILSIVHSASSSNSRYESKRITYSQSPESLSHVSFRRRLMTHRPLALRPHVARTDTRRGVGVGVPYLRYLLFNRIQRWPRRAGIPSSMYAMAQYESPGSYACICIDHDQGKVKLEWYSKLASDMRKREFWPGMFQSRPIDRLSDGTHIID</sequence>
<evidence type="ECO:0000256" key="1">
    <source>
        <dbReference type="ARBA" id="ARBA00022741"/>
    </source>
</evidence>
<keyword evidence="3" id="KW-0067">ATP-binding</keyword>
<dbReference type="GO" id="GO:0005634">
    <property type="term" value="C:nucleus"/>
    <property type="evidence" value="ECO:0007669"/>
    <property type="project" value="TreeGrafter"/>
</dbReference>
<dbReference type="InterPro" id="IPR038718">
    <property type="entry name" value="SNF2-like_sf"/>
</dbReference>
<dbReference type="GO" id="GO:0008094">
    <property type="term" value="F:ATP-dependent activity, acting on DNA"/>
    <property type="evidence" value="ECO:0007669"/>
    <property type="project" value="TreeGrafter"/>
</dbReference>
<comment type="caution">
    <text evidence="6">The sequence shown here is derived from an EMBL/GenBank/DDBJ whole genome shotgun (WGS) entry which is preliminary data.</text>
</comment>
<dbReference type="SMART" id="SM00490">
    <property type="entry name" value="HELICc"/>
    <property type="match status" value="1"/>
</dbReference>
<dbReference type="InterPro" id="IPR050628">
    <property type="entry name" value="SNF2_RAD54_helicase_TF"/>
</dbReference>
<organism evidence="6 7">
    <name type="scientific">Thanatephorus cucumeris (strain AG1-IA)</name>
    <name type="common">Rice sheath blight fungus</name>
    <name type="synonym">Rhizoctonia solani</name>
    <dbReference type="NCBI Taxonomy" id="983506"/>
    <lineage>
        <taxon>Eukaryota</taxon>
        <taxon>Fungi</taxon>
        <taxon>Dikarya</taxon>
        <taxon>Basidiomycota</taxon>
        <taxon>Agaricomycotina</taxon>
        <taxon>Agaricomycetes</taxon>
        <taxon>Cantharellales</taxon>
        <taxon>Ceratobasidiaceae</taxon>
        <taxon>Rhizoctonia</taxon>
        <taxon>Rhizoctonia solani AG-1</taxon>
    </lineage>
</organism>
<name>L8WW34_THACA</name>
<proteinExistence type="predicted"/>
<dbReference type="GO" id="GO:0016787">
    <property type="term" value="F:hydrolase activity"/>
    <property type="evidence" value="ECO:0007669"/>
    <property type="project" value="UniProtKB-KW"/>
</dbReference>
<evidence type="ECO:0000256" key="4">
    <source>
        <dbReference type="SAM" id="MobiDB-lite"/>
    </source>
</evidence>
<feature type="compositionally biased region" description="Basic and acidic residues" evidence="4">
    <location>
        <begin position="186"/>
        <end position="197"/>
    </location>
</feature>
<dbReference type="PANTHER" id="PTHR45626">
    <property type="entry name" value="TRANSCRIPTION TERMINATION FACTOR 2-RELATED"/>
    <property type="match status" value="1"/>
</dbReference>
<dbReference type="PROSITE" id="PS51194">
    <property type="entry name" value="HELICASE_CTER"/>
    <property type="match status" value="1"/>
</dbReference>
<dbReference type="OrthoDB" id="423559at2759"/>
<dbReference type="GO" id="GO:0000724">
    <property type="term" value="P:double-strand break repair via homologous recombination"/>
    <property type="evidence" value="ECO:0007669"/>
    <property type="project" value="TreeGrafter"/>
</dbReference>
<keyword evidence="1" id="KW-0547">Nucleotide-binding</keyword>
<evidence type="ECO:0000259" key="5">
    <source>
        <dbReference type="PROSITE" id="PS51194"/>
    </source>
</evidence>
<gene>
    <name evidence="6" type="ORF">AG1IA_03774</name>
</gene>
<dbReference type="AlphaFoldDB" id="L8WW34"/>
<reference evidence="6 7" key="1">
    <citation type="journal article" date="2013" name="Nat. Commun.">
        <title>The evolution and pathogenic mechanisms of the rice sheath blight pathogen.</title>
        <authorList>
            <person name="Zheng A."/>
            <person name="Lin R."/>
            <person name="Xu L."/>
            <person name="Qin P."/>
            <person name="Tang C."/>
            <person name="Ai P."/>
            <person name="Zhang D."/>
            <person name="Liu Y."/>
            <person name="Sun Z."/>
            <person name="Feng H."/>
            <person name="Wang Y."/>
            <person name="Chen Y."/>
            <person name="Liang X."/>
            <person name="Fu R."/>
            <person name="Li Q."/>
            <person name="Zhang J."/>
            <person name="Yu X."/>
            <person name="Xie Z."/>
            <person name="Ding L."/>
            <person name="Guan P."/>
            <person name="Tang J."/>
            <person name="Liang Y."/>
            <person name="Wang S."/>
            <person name="Deng Q."/>
            <person name="Li S."/>
            <person name="Zhu J."/>
            <person name="Wang L."/>
            <person name="Liu H."/>
            <person name="Li P."/>
        </authorList>
    </citation>
    <scope>NUCLEOTIDE SEQUENCE [LARGE SCALE GENOMIC DNA]</scope>
    <source>
        <strain evidence="7">AG-1 IA</strain>
    </source>
</reference>